<keyword evidence="2" id="KW-0472">Membrane</keyword>
<keyword evidence="4" id="KW-1185">Reference proteome</keyword>
<dbReference type="SUPFAM" id="SSF110993">
    <property type="entry name" value="eIF-2-alpha, C-terminal domain"/>
    <property type="match status" value="1"/>
</dbReference>
<dbReference type="EMBL" id="JABCRI010000011">
    <property type="protein sequence ID" value="KAF8397222.1"/>
    <property type="molecule type" value="Genomic_DNA"/>
</dbReference>
<dbReference type="GO" id="GO:0033290">
    <property type="term" value="C:eukaryotic 48S preinitiation complex"/>
    <property type="evidence" value="ECO:0007669"/>
    <property type="project" value="TreeGrafter"/>
</dbReference>
<dbReference type="AlphaFoldDB" id="A0A834Z565"/>
<dbReference type="Gene3D" id="3.30.70.1130">
    <property type="entry name" value="EIF_2_alpha"/>
    <property type="match status" value="1"/>
</dbReference>
<evidence type="ECO:0000256" key="1">
    <source>
        <dbReference type="ARBA" id="ARBA00022917"/>
    </source>
</evidence>
<gene>
    <name evidence="3" type="ORF">HHK36_016132</name>
</gene>
<organism evidence="3 4">
    <name type="scientific">Tetracentron sinense</name>
    <name type="common">Spur-leaf</name>
    <dbReference type="NCBI Taxonomy" id="13715"/>
    <lineage>
        <taxon>Eukaryota</taxon>
        <taxon>Viridiplantae</taxon>
        <taxon>Streptophyta</taxon>
        <taxon>Embryophyta</taxon>
        <taxon>Tracheophyta</taxon>
        <taxon>Spermatophyta</taxon>
        <taxon>Magnoliopsida</taxon>
        <taxon>Trochodendrales</taxon>
        <taxon>Trochodendraceae</taxon>
        <taxon>Tetracentron</taxon>
    </lineage>
</organism>
<dbReference type="Proteomes" id="UP000655225">
    <property type="component" value="Unassembled WGS sequence"/>
</dbReference>
<dbReference type="OrthoDB" id="1685042at2759"/>
<dbReference type="GO" id="GO:0005850">
    <property type="term" value="C:eukaryotic translation initiation factor 2 complex"/>
    <property type="evidence" value="ECO:0007669"/>
    <property type="project" value="TreeGrafter"/>
</dbReference>
<evidence type="ECO:0000313" key="3">
    <source>
        <dbReference type="EMBL" id="KAF8397222.1"/>
    </source>
</evidence>
<dbReference type="Pfam" id="PF07541">
    <property type="entry name" value="EIF_2_alpha"/>
    <property type="match status" value="1"/>
</dbReference>
<keyword evidence="2" id="KW-0812">Transmembrane</keyword>
<dbReference type="GO" id="GO:0003743">
    <property type="term" value="F:translation initiation factor activity"/>
    <property type="evidence" value="ECO:0007669"/>
    <property type="project" value="InterPro"/>
</dbReference>
<proteinExistence type="predicted"/>
<evidence type="ECO:0000313" key="4">
    <source>
        <dbReference type="Proteomes" id="UP000655225"/>
    </source>
</evidence>
<dbReference type="InterPro" id="IPR011488">
    <property type="entry name" value="TIF_2_asu"/>
</dbReference>
<dbReference type="GO" id="GO:0003723">
    <property type="term" value="F:RNA binding"/>
    <property type="evidence" value="ECO:0007669"/>
    <property type="project" value="InterPro"/>
</dbReference>
<dbReference type="InterPro" id="IPR024055">
    <property type="entry name" value="TIF2_asu_C"/>
</dbReference>
<evidence type="ECO:0000256" key="2">
    <source>
        <dbReference type="SAM" id="Phobius"/>
    </source>
</evidence>
<feature type="transmembrane region" description="Helical" evidence="2">
    <location>
        <begin position="118"/>
        <end position="142"/>
    </location>
</feature>
<keyword evidence="1" id="KW-0648">Protein biosynthesis</keyword>
<dbReference type="PANTHER" id="PTHR10602:SF0">
    <property type="entry name" value="EUKARYOTIC TRANSLATION INITIATION FACTOR 2 SUBUNIT 1"/>
    <property type="match status" value="1"/>
</dbReference>
<protein>
    <submittedName>
        <fullName evidence="3">Uncharacterized protein</fullName>
    </submittedName>
</protein>
<name>A0A834Z565_TETSI</name>
<dbReference type="GO" id="GO:0043022">
    <property type="term" value="F:ribosome binding"/>
    <property type="evidence" value="ECO:0007669"/>
    <property type="project" value="TreeGrafter"/>
</dbReference>
<comment type="caution">
    <text evidence="3">The sequence shown here is derived from an EMBL/GenBank/DDBJ whole genome shotgun (WGS) entry which is preliminary data.</text>
</comment>
<dbReference type="PANTHER" id="PTHR10602">
    <property type="entry name" value="EUKARYOTIC TRANSLATION INITIATION FACTOR 2 SUBUNIT 1"/>
    <property type="match status" value="1"/>
</dbReference>
<keyword evidence="2" id="KW-1133">Transmembrane helix</keyword>
<sequence>MQLDLEVQGALIKNIRRRMTPQPLKIRADIEMTCFQFDGVLDIKEAMWKAEAGGNNDCPVKIKLVTPPLYVLTTQTLDKFGFNFGQHGGKEPNILLDNSALVNSGGYFITENTPLNSFAALALWISAHGLLITFDLLAVFALI</sequence>
<accession>A0A834Z565</accession>
<reference evidence="3 4" key="1">
    <citation type="submission" date="2020-04" db="EMBL/GenBank/DDBJ databases">
        <title>Plant Genome Project.</title>
        <authorList>
            <person name="Zhang R.-G."/>
        </authorList>
    </citation>
    <scope>NUCLEOTIDE SEQUENCE [LARGE SCALE GENOMIC DNA]</scope>
    <source>
        <strain evidence="3">YNK0</strain>
        <tissue evidence="3">Leaf</tissue>
    </source>
</reference>